<dbReference type="Proteomes" id="UP000598174">
    <property type="component" value="Unassembled WGS sequence"/>
</dbReference>
<evidence type="ECO:0008006" key="3">
    <source>
        <dbReference type="Google" id="ProtNLM"/>
    </source>
</evidence>
<organism evidence="1 2">
    <name type="scientific">Paractinoplanes ferrugineus</name>
    <dbReference type="NCBI Taxonomy" id="113564"/>
    <lineage>
        <taxon>Bacteria</taxon>
        <taxon>Bacillati</taxon>
        <taxon>Actinomycetota</taxon>
        <taxon>Actinomycetes</taxon>
        <taxon>Micromonosporales</taxon>
        <taxon>Micromonosporaceae</taxon>
        <taxon>Paractinoplanes</taxon>
    </lineage>
</organism>
<gene>
    <name evidence="1" type="ORF">Afe05nite_25560</name>
</gene>
<sequence length="96" mass="10703">MLVPRTPHQPDRPTWDCLACGEAWPCAPGKVELVEQGVVHRRSLRLYLESCAIDMIDDRADGHRASGRDDAIYDRILGWFDAHESASTDRATGRAA</sequence>
<proteinExistence type="predicted"/>
<reference evidence="1" key="1">
    <citation type="submission" date="2021-01" db="EMBL/GenBank/DDBJ databases">
        <title>Whole genome shotgun sequence of Actinoplanes ferrugineus NBRC 15555.</title>
        <authorList>
            <person name="Komaki H."/>
            <person name="Tamura T."/>
        </authorList>
    </citation>
    <scope>NUCLEOTIDE SEQUENCE</scope>
    <source>
        <strain evidence="1">NBRC 15555</strain>
    </source>
</reference>
<name>A0A919J510_9ACTN</name>
<evidence type="ECO:0000313" key="2">
    <source>
        <dbReference type="Proteomes" id="UP000598174"/>
    </source>
</evidence>
<protein>
    <recommendedName>
        <fullName evidence="3">Flavin reductase</fullName>
    </recommendedName>
</protein>
<dbReference type="AlphaFoldDB" id="A0A919J510"/>
<comment type="caution">
    <text evidence="1">The sequence shown here is derived from an EMBL/GenBank/DDBJ whole genome shotgun (WGS) entry which is preliminary data.</text>
</comment>
<dbReference type="EMBL" id="BOMM01000017">
    <property type="protein sequence ID" value="GIE10716.1"/>
    <property type="molecule type" value="Genomic_DNA"/>
</dbReference>
<keyword evidence="2" id="KW-1185">Reference proteome</keyword>
<accession>A0A919J510</accession>
<evidence type="ECO:0000313" key="1">
    <source>
        <dbReference type="EMBL" id="GIE10716.1"/>
    </source>
</evidence>